<sequence>MYVFNLVYSWLGRDPPPSANSHVTSHQRKIHKRTSRNAPDLMRAGATGLVGSSVLSRKPVPVTHNTQSPHINIIIHPDFERYDALAAAVGVPAIRLIARLPTCLQSISAVS</sequence>
<dbReference type="RefSeq" id="XP_014545650.1">
    <property type="nucleotide sequence ID" value="XM_014690164.1"/>
</dbReference>
<keyword evidence="3" id="KW-1185">Reference proteome</keyword>
<dbReference type="AlphaFoldDB" id="A0A7D5UZ69"/>
<evidence type="ECO:0000313" key="2">
    <source>
        <dbReference type="EMBL" id="QLI70610.1"/>
    </source>
</evidence>
<evidence type="ECO:0000313" key="3">
    <source>
        <dbReference type="Proteomes" id="UP000510686"/>
    </source>
</evidence>
<dbReference type="Proteomes" id="UP000510686">
    <property type="component" value="Chromosome 4"/>
</dbReference>
<feature type="region of interest" description="Disordered" evidence="1">
    <location>
        <begin position="17"/>
        <end position="42"/>
    </location>
</feature>
<dbReference type="OrthoDB" id="9975943at2759"/>
<organism evidence="2 3">
    <name type="scientific">Metarhizium brunneum</name>
    <dbReference type="NCBI Taxonomy" id="500148"/>
    <lineage>
        <taxon>Eukaryota</taxon>
        <taxon>Fungi</taxon>
        <taxon>Dikarya</taxon>
        <taxon>Ascomycota</taxon>
        <taxon>Pezizomycotina</taxon>
        <taxon>Sordariomycetes</taxon>
        <taxon>Hypocreomycetidae</taxon>
        <taxon>Hypocreales</taxon>
        <taxon>Clavicipitaceae</taxon>
        <taxon>Metarhizium</taxon>
    </lineage>
</organism>
<name>A0A7D5UZ69_9HYPO</name>
<dbReference type="GeneID" id="26241683"/>
<proteinExistence type="predicted"/>
<evidence type="ECO:0000256" key="1">
    <source>
        <dbReference type="SAM" id="MobiDB-lite"/>
    </source>
</evidence>
<dbReference type="KEGG" id="mbrn:26241683"/>
<accession>A0A7D5UZ69</accession>
<feature type="compositionally biased region" description="Basic residues" evidence="1">
    <location>
        <begin position="25"/>
        <end position="35"/>
    </location>
</feature>
<protein>
    <submittedName>
        <fullName evidence="2">Uncharacterized protein</fullName>
    </submittedName>
</protein>
<dbReference type="EMBL" id="CP058935">
    <property type="protein sequence ID" value="QLI70610.1"/>
    <property type="molecule type" value="Genomic_DNA"/>
</dbReference>
<reference evidence="2 3" key="1">
    <citation type="submission" date="2020-07" db="EMBL/GenBank/DDBJ databases">
        <title>Telomere length de novo assembly of all 7 chromosomes of the fungus, Metarhizium brunneum, using a novel assembly pipeline.</title>
        <authorList>
            <person name="Saud z."/>
            <person name="Kortsinoglou A."/>
            <person name="Kouvelis V.N."/>
            <person name="Butt T.M."/>
        </authorList>
    </citation>
    <scope>NUCLEOTIDE SEQUENCE [LARGE SCALE GENOMIC DNA]</scope>
    <source>
        <strain evidence="2 3">4556</strain>
    </source>
</reference>
<gene>
    <name evidence="2" type="ORF">G6M90_00g074160</name>
</gene>